<dbReference type="InterPro" id="IPR036513">
    <property type="entry name" value="STAS_dom_sf"/>
</dbReference>
<dbReference type="Proteomes" id="UP001143463">
    <property type="component" value="Unassembled WGS sequence"/>
</dbReference>
<feature type="domain" description="STAS" evidence="3">
    <location>
        <begin position="14"/>
        <end position="113"/>
    </location>
</feature>
<evidence type="ECO:0000313" key="4">
    <source>
        <dbReference type="EMBL" id="GLL12348.1"/>
    </source>
</evidence>
<comment type="caution">
    <text evidence="4">The sequence shown here is derived from an EMBL/GenBank/DDBJ whole genome shotgun (WGS) entry which is preliminary data.</text>
</comment>
<dbReference type="EMBL" id="BSFQ01000013">
    <property type="protein sequence ID" value="GLL12348.1"/>
    <property type="molecule type" value="Genomic_DNA"/>
</dbReference>
<dbReference type="PANTHER" id="PTHR33495:SF2">
    <property type="entry name" value="ANTI-SIGMA FACTOR ANTAGONIST TM_1081-RELATED"/>
    <property type="match status" value="1"/>
</dbReference>
<accession>A0A9W6L3E7</accession>
<dbReference type="InterPro" id="IPR002645">
    <property type="entry name" value="STAS_dom"/>
</dbReference>
<dbReference type="CDD" id="cd07043">
    <property type="entry name" value="STAS_anti-anti-sigma_factors"/>
    <property type="match status" value="1"/>
</dbReference>
<organism evidence="4 5">
    <name type="scientific">Pseudonocardia halophobica</name>
    <dbReference type="NCBI Taxonomy" id="29401"/>
    <lineage>
        <taxon>Bacteria</taxon>
        <taxon>Bacillati</taxon>
        <taxon>Actinomycetota</taxon>
        <taxon>Actinomycetes</taxon>
        <taxon>Pseudonocardiales</taxon>
        <taxon>Pseudonocardiaceae</taxon>
        <taxon>Pseudonocardia</taxon>
    </lineage>
</organism>
<evidence type="ECO:0000313" key="5">
    <source>
        <dbReference type="Proteomes" id="UP001143463"/>
    </source>
</evidence>
<comment type="similarity">
    <text evidence="1 2">Belongs to the anti-sigma-factor antagonist family.</text>
</comment>
<dbReference type="Pfam" id="PF01740">
    <property type="entry name" value="STAS"/>
    <property type="match status" value="1"/>
</dbReference>
<reference evidence="4" key="1">
    <citation type="journal article" date="2014" name="Int. J. Syst. Evol. Microbiol.">
        <title>Complete genome sequence of Corynebacterium casei LMG S-19264T (=DSM 44701T), isolated from a smear-ripened cheese.</title>
        <authorList>
            <consortium name="US DOE Joint Genome Institute (JGI-PGF)"/>
            <person name="Walter F."/>
            <person name="Albersmeier A."/>
            <person name="Kalinowski J."/>
            <person name="Ruckert C."/>
        </authorList>
    </citation>
    <scope>NUCLEOTIDE SEQUENCE</scope>
    <source>
        <strain evidence="4">VKM Ac-1069</strain>
    </source>
</reference>
<dbReference type="AlphaFoldDB" id="A0A9W6L3E7"/>
<dbReference type="NCBIfam" id="TIGR00377">
    <property type="entry name" value="ant_ant_sig"/>
    <property type="match status" value="1"/>
</dbReference>
<dbReference type="SUPFAM" id="SSF52091">
    <property type="entry name" value="SpoIIaa-like"/>
    <property type="match status" value="1"/>
</dbReference>
<dbReference type="GO" id="GO:0043856">
    <property type="term" value="F:anti-sigma factor antagonist activity"/>
    <property type="evidence" value="ECO:0007669"/>
    <property type="project" value="InterPro"/>
</dbReference>
<dbReference type="Gene3D" id="3.30.750.24">
    <property type="entry name" value="STAS domain"/>
    <property type="match status" value="1"/>
</dbReference>
<evidence type="ECO:0000256" key="2">
    <source>
        <dbReference type="RuleBase" id="RU003749"/>
    </source>
</evidence>
<proteinExistence type="inferred from homology"/>
<gene>
    <name evidence="4" type="ORF">GCM10017577_34890</name>
</gene>
<sequence>MTVGRHGHGGREAVIVRVAGEIDDETSGQVRAAYAEAFAAGRPTVVVDLTGVTLLASFGIADLLLARRSATSTGTELRLVVGENPRVLRPLHLTGVADVLGLCRDLDEALTGEPGSRAG</sequence>
<evidence type="ECO:0000256" key="1">
    <source>
        <dbReference type="ARBA" id="ARBA00009013"/>
    </source>
</evidence>
<keyword evidence="5" id="KW-1185">Reference proteome</keyword>
<reference evidence="4" key="2">
    <citation type="submission" date="2023-01" db="EMBL/GenBank/DDBJ databases">
        <authorList>
            <person name="Sun Q."/>
            <person name="Evtushenko L."/>
        </authorList>
    </citation>
    <scope>NUCLEOTIDE SEQUENCE</scope>
    <source>
        <strain evidence="4">VKM Ac-1069</strain>
    </source>
</reference>
<dbReference type="PANTHER" id="PTHR33495">
    <property type="entry name" value="ANTI-SIGMA FACTOR ANTAGONIST TM_1081-RELATED-RELATED"/>
    <property type="match status" value="1"/>
</dbReference>
<protein>
    <recommendedName>
        <fullName evidence="2">Anti-sigma factor antagonist</fullName>
    </recommendedName>
</protein>
<name>A0A9W6L3E7_9PSEU</name>
<dbReference type="InterPro" id="IPR003658">
    <property type="entry name" value="Anti-sigma_ant"/>
</dbReference>
<evidence type="ECO:0000259" key="3">
    <source>
        <dbReference type="PROSITE" id="PS50801"/>
    </source>
</evidence>
<dbReference type="PROSITE" id="PS50801">
    <property type="entry name" value="STAS"/>
    <property type="match status" value="1"/>
</dbReference>